<sequence length="450" mass="44214">MRGPRDTAAADGGPAPDRRRWVVLAVGMLAMTAGCAFQFGLPYLIPALRDEGLSLGRAGLLAACPTVGLVLTLAAWGSAADRWGERWVLAGGLGLAGPVLLAASAVRGTTALGACFVLAGAAGASAHASSGRLILGWFPARERGVAMGLRQTSLPLGMAVAAVLLPRTAAHGPGTALAVLGAMSVTAALLVVVAVRDPARPARDAVERAGSPYRTPVLWRLHGAATLLVVPQFVVAAFALVLLVDERGWAPSTAGALLACVQVGGAGARLASGRWSDVVGSRTGPMRVLALVTAGALAALTVCVLTGSPVATVALAVTGVLTVSTNGLSFTAVAEYAGAGWAGRALGIHTTVQNALAACVPPLAAQLIGAGGFGLAYGLTVALPLLAAALVPAELRPPDAVRAGGPTGGSVLGPVAGAATVTDAGTGAGVGPVAGAGPGLPGGRRPARRT</sequence>
<dbReference type="SUPFAM" id="SSF103473">
    <property type="entry name" value="MFS general substrate transporter"/>
    <property type="match status" value="1"/>
</dbReference>
<dbReference type="PROSITE" id="PS50850">
    <property type="entry name" value="MFS"/>
    <property type="match status" value="1"/>
</dbReference>
<dbReference type="InterPro" id="IPR036259">
    <property type="entry name" value="MFS_trans_sf"/>
</dbReference>
<dbReference type="EMBL" id="CP108482">
    <property type="protein sequence ID" value="WUS56493.1"/>
    <property type="molecule type" value="Genomic_DNA"/>
</dbReference>
<protein>
    <submittedName>
        <fullName evidence="8">MFS transporter</fullName>
    </submittedName>
</protein>
<dbReference type="InterPro" id="IPR020846">
    <property type="entry name" value="MFS_dom"/>
</dbReference>
<feature type="transmembrane region" description="Helical" evidence="6">
    <location>
        <begin position="313"/>
        <end position="334"/>
    </location>
</feature>
<feature type="transmembrane region" description="Helical" evidence="6">
    <location>
        <begin position="177"/>
        <end position="196"/>
    </location>
</feature>
<keyword evidence="2 6" id="KW-0812">Transmembrane</keyword>
<dbReference type="PANTHER" id="PTHR23527">
    <property type="entry name" value="BLL3282 PROTEIN"/>
    <property type="match status" value="1"/>
</dbReference>
<feature type="transmembrane region" description="Helical" evidence="6">
    <location>
        <begin position="87"/>
        <end position="105"/>
    </location>
</feature>
<gene>
    <name evidence="8" type="ORF">OG469_13785</name>
</gene>
<feature type="transmembrane region" description="Helical" evidence="6">
    <location>
        <begin position="21"/>
        <end position="45"/>
    </location>
</feature>
<name>A0ABZ1W6T8_9ACTN</name>
<dbReference type="Pfam" id="PF07690">
    <property type="entry name" value="MFS_1"/>
    <property type="match status" value="1"/>
</dbReference>
<evidence type="ECO:0000256" key="6">
    <source>
        <dbReference type="SAM" id="Phobius"/>
    </source>
</evidence>
<comment type="subcellular location">
    <subcellularLocation>
        <location evidence="1">Cell membrane</location>
        <topology evidence="1">Multi-pass membrane protein</topology>
    </subcellularLocation>
</comment>
<evidence type="ECO:0000259" key="7">
    <source>
        <dbReference type="PROSITE" id="PS50850"/>
    </source>
</evidence>
<feature type="domain" description="Major facilitator superfamily (MFS) profile" evidence="7">
    <location>
        <begin position="20"/>
        <end position="396"/>
    </location>
</feature>
<evidence type="ECO:0000256" key="3">
    <source>
        <dbReference type="ARBA" id="ARBA00022989"/>
    </source>
</evidence>
<dbReference type="InterPro" id="IPR052952">
    <property type="entry name" value="MFS-Transporter"/>
</dbReference>
<organism evidence="8 9">
    <name type="scientific">Kitasatospora herbaricolor</name>
    <dbReference type="NCBI Taxonomy" id="68217"/>
    <lineage>
        <taxon>Bacteria</taxon>
        <taxon>Bacillati</taxon>
        <taxon>Actinomycetota</taxon>
        <taxon>Actinomycetes</taxon>
        <taxon>Kitasatosporales</taxon>
        <taxon>Streptomycetaceae</taxon>
        <taxon>Kitasatospora</taxon>
    </lineage>
</organism>
<feature type="compositionally biased region" description="Gly residues" evidence="5">
    <location>
        <begin position="429"/>
        <end position="442"/>
    </location>
</feature>
<dbReference type="PROSITE" id="PS51257">
    <property type="entry name" value="PROKAR_LIPOPROTEIN"/>
    <property type="match status" value="1"/>
</dbReference>
<reference evidence="8 9" key="1">
    <citation type="submission" date="2022-10" db="EMBL/GenBank/DDBJ databases">
        <title>The complete genomes of actinobacterial strains from the NBC collection.</title>
        <authorList>
            <person name="Joergensen T.S."/>
            <person name="Alvarez Arevalo M."/>
            <person name="Sterndorff E.B."/>
            <person name="Faurdal D."/>
            <person name="Vuksanovic O."/>
            <person name="Mourched A.-S."/>
            <person name="Charusanti P."/>
            <person name="Shaw S."/>
            <person name="Blin K."/>
            <person name="Weber T."/>
        </authorList>
    </citation>
    <scope>NUCLEOTIDE SEQUENCE [LARGE SCALE GENOMIC DNA]</scope>
    <source>
        <strain evidence="8 9">NBC_01247</strain>
    </source>
</reference>
<feature type="transmembrane region" description="Helical" evidence="6">
    <location>
        <begin position="374"/>
        <end position="393"/>
    </location>
</feature>
<keyword evidence="3 6" id="KW-1133">Transmembrane helix</keyword>
<feature type="transmembrane region" description="Helical" evidence="6">
    <location>
        <begin position="217"/>
        <end position="243"/>
    </location>
</feature>
<evidence type="ECO:0000256" key="4">
    <source>
        <dbReference type="ARBA" id="ARBA00023136"/>
    </source>
</evidence>
<evidence type="ECO:0000256" key="1">
    <source>
        <dbReference type="ARBA" id="ARBA00004651"/>
    </source>
</evidence>
<evidence type="ECO:0000256" key="5">
    <source>
        <dbReference type="SAM" id="MobiDB-lite"/>
    </source>
</evidence>
<dbReference type="RefSeq" id="WP_329498686.1">
    <property type="nucleotide sequence ID" value="NZ_CP108460.1"/>
</dbReference>
<dbReference type="InterPro" id="IPR011701">
    <property type="entry name" value="MFS"/>
</dbReference>
<feature type="region of interest" description="Disordered" evidence="5">
    <location>
        <begin position="429"/>
        <end position="450"/>
    </location>
</feature>
<keyword evidence="4 6" id="KW-0472">Membrane</keyword>
<accession>A0ABZ1W6T8</accession>
<proteinExistence type="predicted"/>
<dbReference type="Proteomes" id="UP001432014">
    <property type="component" value="Chromosome"/>
</dbReference>
<evidence type="ECO:0000313" key="9">
    <source>
        <dbReference type="Proteomes" id="UP001432014"/>
    </source>
</evidence>
<feature type="transmembrane region" description="Helical" evidence="6">
    <location>
        <begin position="288"/>
        <end position="307"/>
    </location>
</feature>
<dbReference type="Gene3D" id="1.20.1250.20">
    <property type="entry name" value="MFS general substrate transporter like domains"/>
    <property type="match status" value="2"/>
</dbReference>
<keyword evidence="9" id="KW-1185">Reference proteome</keyword>
<dbReference type="PANTHER" id="PTHR23527:SF1">
    <property type="entry name" value="BLL3282 PROTEIN"/>
    <property type="match status" value="1"/>
</dbReference>
<evidence type="ECO:0000256" key="2">
    <source>
        <dbReference type="ARBA" id="ARBA00022692"/>
    </source>
</evidence>
<feature type="transmembrane region" description="Helical" evidence="6">
    <location>
        <begin position="57"/>
        <end position="75"/>
    </location>
</feature>
<evidence type="ECO:0000313" key="8">
    <source>
        <dbReference type="EMBL" id="WUS56493.1"/>
    </source>
</evidence>